<dbReference type="Proteomes" id="UP000516260">
    <property type="component" value="Chromosome 7"/>
</dbReference>
<keyword evidence="4" id="KW-1185">Reference proteome</keyword>
<feature type="compositionally biased region" description="Acidic residues" evidence="1">
    <location>
        <begin position="167"/>
        <end position="178"/>
    </location>
</feature>
<comment type="caution">
    <text evidence="3">The sequence shown here is derived from an EMBL/GenBank/DDBJ whole genome shotgun (WGS) entry which is preliminary data.</text>
</comment>
<organism evidence="3 4">
    <name type="scientific">Takifugu bimaculatus</name>
    <dbReference type="NCBI Taxonomy" id="433685"/>
    <lineage>
        <taxon>Eukaryota</taxon>
        <taxon>Metazoa</taxon>
        <taxon>Chordata</taxon>
        <taxon>Craniata</taxon>
        <taxon>Vertebrata</taxon>
        <taxon>Euteleostomi</taxon>
        <taxon>Actinopterygii</taxon>
        <taxon>Neopterygii</taxon>
        <taxon>Teleostei</taxon>
        <taxon>Neoteleostei</taxon>
        <taxon>Acanthomorphata</taxon>
        <taxon>Eupercaria</taxon>
        <taxon>Tetraodontiformes</taxon>
        <taxon>Tetradontoidea</taxon>
        <taxon>Tetraodontidae</taxon>
        <taxon>Takifugu</taxon>
    </lineage>
</organism>
<evidence type="ECO:0000313" key="3">
    <source>
        <dbReference type="EMBL" id="TNM86477.1"/>
    </source>
</evidence>
<sequence length="283" mass="32607">MSRDSRDILSPKGKNVHWQEHEITELMAIRASEGIRNSITGTVKDGVVYSRVSKMLAERGVYRTQVQVISKLKYLKKKYALYHKQKLRCGSDRVNWPFYEQCHQAFGTSSPVPNAGKRHRSPSPPPVPSPPAHSPPTSEVDEKHHEVVVSLWDEMDDREISEHLEPVEADEDDEEEDQYSPPEQKQPIKTTYTVPEEKKRRRTTVMEQVSTLVSATVAQLREMDAAMQAQEDARLQRLMDHEREMQTSLISQLAAMHERINKENHQRHLDLVDRILSRFPSGP</sequence>
<feature type="domain" description="Myb/SANT-like DNA-binding" evidence="2">
    <location>
        <begin position="16"/>
        <end position="104"/>
    </location>
</feature>
<dbReference type="Gene3D" id="1.10.10.60">
    <property type="entry name" value="Homeodomain-like"/>
    <property type="match status" value="1"/>
</dbReference>
<reference evidence="3 4" key="1">
    <citation type="submission" date="2019-04" db="EMBL/GenBank/DDBJ databases">
        <title>The sequence and de novo assembly of Takifugu bimaculatus genome using PacBio and Hi-C technologies.</title>
        <authorList>
            <person name="Xu P."/>
            <person name="Liu B."/>
            <person name="Zhou Z."/>
        </authorList>
    </citation>
    <scope>NUCLEOTIDE SEQUENCE [LARGE SCALE GENOMIC DNA]</scope>
    <source>
        <strain evidence="3">TB-2018</strain>
        <tissue evidence="3">Muscle</tissue>
    </source>
</reference>
<protein>
    <recommendedName>
        <fullName evidence="2">Myb/SANT-like DNA-binding domain-containing protein</fullName>
    </recommendedName>
</protein>
<proteinExistence type="predicted"/>
<evidence type="ECO:0000256" key="1">
    <source>
        <dbReference type="SAM" id="MobiDB-lite"/>
    </source>
</evidence>
<name>A0A4Z2B2W8_9TELE</name>
<feature type="region of interest" description="Disordered" evidence="1">
    <location>
        <begin position="109"/>
        <end position="143"/>
    </location>
</feature>
<dbReference type="EMBL" id="SWLE01000020">
    <property type="protein sequence ID" value="TNM86477.1"/>
    <property type="molecule type" value="Genomic_DNA"/>
</dbReference>
<feature type="compositionally biased region" description="Polar residues" evidence="1">
    <location>
        <begin position="181"/>
        <end position="192"/>
    </location>
</feature>
<gene>
    <name evidence="3" type="ORF">fugu_006707</name>
</gene>
<dbReference type="AlphaFoldDB" id="A0A4Z2B2W8"/>
<evidence type="ECO:0000313" key="4">
    <source>
        <dbReference type="Proteomes" id="UP000516260"/>
    </source>
</evidence>
<feature type="compositionally biased region" description="Pro residues" evidence="1">
    <location>
        <begin position="122"/>
        <end position="134"/>
    </location>
</feature>
<dbReference type="Pfam" id="PF13837">
    <property type="entry name" value="Myb_DNA-bind_4"/>
    <property type="match status" value="1"/>
</dbReference>
<evidence type="ECO:0000259" key="2">
    <source>
        <dbReference type="Pfam" id="PF13837"/>
    </source>
</evidence>
<feature type="region of interest" description="Disordered" evidence="1">
    <location>
        <begin position="164"/>
        <end position="192"/>
    </location>
</feature>
<accession>A0A4Z2B2W8</accession>
<dbReference type="InterPro" id="IPR044822">
    <property type="entry name" value="Myb_DNA-bind_4"/>
</dbReference>